<evidence type="ECO:0000313" key="4">
    <source>
        <dbReference type="EMBL" id="GAA4966178.1"/>
    </source>
</evidence>
<dbReference type="Gene3D" id="3.40.630.30">
    <property type="match status" value="1"/>
</dbReference>
<evidence type="ECO:0000259" key="3">
    <source>
        <dbReference type="PROSITE" id="PS51186"/>
    </source>
</evidence>
<dbReference type="PANTHER" id="PTHR10545:SF29">
    <property type="entry name" value="GH14572P-RELATED"/>
    <property type="match status" value="1"/>
</dbReference>
<dbReference type="PROSITE" id="PS51186">
    <property type="entry name" value="GNAT"/>
    <property type="match status" value="1"/>
</dbReference>
<protein>
    <submittedName>
        <fullName evidence="4">GNAT family N-acetyltransferase</fullName>
    </submittedName>
</protein>
<dbReference type="Proteomes" id="UP001501195">
    <property type="component" value="Unassembled WGS sequence"/>
</dbReference>
<sequence length="177" mass="18943">MTPLDGPPDVRVREAAVEDCEEIAVMVRALAAHVGHEGSATATAADFERALFGRDARVGCLVAEVPSPSGAVVAGMAMWFTTFSTWQGRHGAWLEDLFVHPGHRGLGIGRTLVQTLAGVCAERGWGRLEWLVLDSNTSAQAFYRRLGAQRQEGASVWRLAGEDLPAVSGTMTEANRG</sequence>
<dbReference type="Pfam" id="PF00583">
    <property type="entry name" value="Acetyltransf_1"/>
    <property type="match status" value="1"/>
</dbReference>
<organism evidence="4 5">
    <name type="scientific">Kineococcus glutinatus</name>
    <dbReference type="NCBI Taxonomy" id="1070872"/>
    <lineage>
        <taxon>Bacteria</taxon>
        <taxon>Bacillati</taxon>
        <taxon>Actinomycetota</taxon>
        <taxon>Actinomycetes</taxon>
        <taxon>Kineosporiales</taxon>
        <taxon>Kineosporiaceae</taxon>
        <taxon>Kineococcus</taxon>
    </lineage>
</organism>
<keyword evidence="2" id="KW-0012">Acyltransferase</keyword>
<proteinExistence type="predicted"/>
<evidence type="ECO:0000313" key="5">
    <source>
        <dbReference type="Proteomes" id="UP001501195"/>
    </source>
</evidence>
<dbReference type="EMBL" id="BAABIL010000072">
    <property type="protein sequence ID" value="GAA4966178.1"/>
    <property type="molecule type" value="Genomic_DNA"/>
</dbReference>
<dbReference type="InterPro" id="IPR051016">
    <property type="entry name" value="Diverse_Substrate_AcTransf"/>
</dbReference>
<dbReference type="RefSeq" id="WP_345710903.1">
    <property type="nucleotide sequence ID" value="NZ_BAABIL010000072.1"/>
</dbReference>
<gene>
    <name evidence="4" type="ORF">GCM10023225_06510</name>
</gene>
<dbReference type="PANTHER" id="PTHR10545">
    <property type="entry name" value="DIAMINE N-ACETYLTRANSFERASE"/>
    <property type="match status" value="1"/>
</dbReference>
<evidence type="ECO:0000256" key="2">
    <source>
        <dbReference type="ARBA" id="ARBA00023315"/>
    </source>
</evidence>
<evidence type="ECO:0000256" key="1">
    <source>
        <dbReference type="ARBA" id="ARBA00022679"/>
    </source>
</evidence>
<keyword evidence="5" id="KW-1185">Reference proteome</keyword>
<keyword evidence="1" id="KW-0808">Transferase</keyword>
<comment type="caution">
    <text evidence="4">The sequence shown here is derived from an EMBL/GenBank/DDBJ whole genome shotgun (WGS) entry which is preliminary data.</text>
</comment>
<dbReference type="CDD" id="cd04301">
    <property type="entry name" value="NAT_SF"/>
    <property type="match status" value="1"/>
</dbReference>
<name>A0ABP9HBC5_9ACTN</name>
<feature type="domain" description="N-acetyltransferase" evidence="3">
    <location>
        <begin position="10"/>
        <end position="165"/>
    </location>
</feature>
<dbReference type="SUPFAM" id="SSF55729">
    <property type="entry name" value="Acyl-CoA N-acyltransferases (Nat)"/>
    <property type="match status" value="1"/>
</dbReference>
<reference evidence="5" key="1">
    <citation type="journal article" date="2019" name="Int. J. Syst. Evol. Microbiol.">
        <title>The Global Catalogue of Microorganisms (GCM) 10K type strain sequencing project: providing services to taxonomists for standard genome sequencing and annotation.</title>
        <authorList>
            <consortium name="The Broad Institute Genomics Platform"/>
            <consortium name="The Broad Institute Genome Sequencing Center for Infectious Disease"/>
            <person name="Wu L."/>
            <person name="Ma J."/>
        </authorList>
    </citation>
    <scope>NUCLEOTIDE SEQUENCE [LARGE SCALE GENOMIC DNA]</scope>
    <source>
        <strain evidence="5">JCM 18126</strain>
    </source>
</reference>
<accession>A0ABP9HBC5</accession>
<dbReference type="InterPro" id="IPR000182">
    <property type="entry name" value="GNAT_dom"/>
</dbReference>
<dbReference type="InterPro" id="IPR016181">
    <property type="entry name" value="Acyl_CoA_acyltransferase"/>
</dbReference>